<sequence length="103" mass="11846">MDSSKELAYADLEWAIGINRFTLEMIGLWPDEKLSNRQKFLANLRAFVIFTTLITVSIIPSIFSLVRVWNDMIAIIDNLQITLPFSATAVKIIIMWLRKEGED</sequence>
<gene>
    <name evidence="3" type="primary">LOC112468678</name>
</gene>
<dbReference type="Proteomes" id="UP000504618">
    <property type="component" value="Unplaced"/>
</dbReference>
<dbReference type="GeneID" id="112468678"/>
<evidence type="ECO:0000313" key="2">
    <source>
        <dbReference type="Proteomes" id="UP000504618"/>
    </source>
</evidence>
<dbReference type="OrthoDB" id="7549460at2759"/>
<keyword evidence="1" id="KW-1133">Transmembrane helix</keyword>
<name>A0A6J1RFJ3_9HYME</name>
<feature type="transmembrane region" description="Helical" evidence="1">
    <location>
        <begin position="46"/>
        <end position="66"/>
    </location>
</feature>
<accession>A0A6J1RFJ3</accession>
<evidence type="ECO:0000313" key="3">
    <source>
        <dbReference type="RefSeq" id="XP_024893729.1"/>
    </source>
</evidence>
<dbReference type="RefSeq" id="XP_024893729.1">
    <property type="nucleotide sequence ID" value="XM_025037961.1"/>
</dbReference>
<proteinExistence type="predicted"/>
<keyword evidence="2" id="KW-1185">Reference proteome</keyword>
<dbReference type="AlphaFoldDB" id="A0A6J1RFJ3"/>
<organism evidence="2 3">
    <name type="scientific">Temnothorax curvispinosus</name>
    <dbReference type="NCBI Taxonomy" id="300111"/>
    <lineage>
        <taxon>Eukaryota</taxon>
        <taxon>Metazoa</taxon>
        <taxon>Ecdysozoa</taxon>
        <taxon>Arthropoda</taxon>
        <taxon>Hexapoda</taxon>
        <taxon>Insecta</taxon>
        <taxon>Pterygota</taxon>
        <taxon>Neoptera</taxon>
        <taxon>Endopterygota</taxon>
        <taxon>Hymenoptera</taxon>
        <taxon>Apocrita</taxon>
        <taxon>Aculeata</taxon>
        <taxon>Formicoidea</taxon>
        <taxon>Formicidae</taxon>
        <taxon>Myrmicinae</taxon>
        <taxon>Temnothorax</taxon>
    </lineage>
</organism>
<evidence type="ECO:0000256" key="1">
    <source>
        <dbReference type="SAM" id="Phobius"/>
    </source>
</evidence>
<protein>
    <submittedName>
        <fullName evidence="3">Uncharacterized protein LOC112468678</fullName>
    </submittedName>
</protein>
<keyword evidence="1" id="KW-0472">Membrane</keyword>
<feature type="transmembrane region" description="Helical" evidence="1">
    <location>
        <begin position="72"/>
        <end position="97"/>
    </location>
</feature>
<keyword evidence="1" id="KW-0812">Transmembrane</keyword>
<reference evidence="3" key="1">
    <citation type="submission" date="2025-08" db="UniProtKB">
        <authorList>
            <consortium name="RefSeq"/>
        </authorList>
    </citation>
    <scope>IDENTIFICATION</scope>
    <source>
        <tissue evidence="3">Whole body</tissue>
    </source>
</reference>